<evidence type="ECO:0000313" key="2">
    <source>
        <dbReference type="Proteomes" id="UP001057452"/>
    </source>
</evidence>
<dbReference type="EMBL" id="CM043787">
    <property type="protein sequence ID" value="KAI4830721.1"/>
    <property type="molecule type" value="Genomic_DNA"/>
</dbReference>
<sequence>MREEEEHAMVVENEKKIIEEVKKEKAKEMKAKAGRKAETLGEVEVDVPVDEEGLKTAPKNPEMDKERATRPISEAKQGRAGSVLGWETAWEYPVLTVGEIMAASLAQGGPALNFLMPWCYKFLCTGCLDLGNLDKSDVGGDQYTDLLSKVEAATDTTIQVLTEEILNCGYTGLISLEKKGEIIRAIVLHANLRLFPMLLQIKDGFNLYGLCNIMANYPDICQPLFVPGADADFIISVCQAEFSERGSNKEQVEVTLINHLQDFLQEMEQDKTDSGMEDAALPSLSPKAFLQWITGQGHGPVLQEEKRRFKVNVKFNHHCQSHFGEHSICYPSVAACSRTFTFPVQHMRSYADFKVVLVEAFLLGQEFSLV</sequence>
<name>A0ACB9XVV0_CHAAC</name>
<gene>
    <name evidence="1" type="ORF">KUCAC02_002337</name>
</gene>
<comment type="caution">
    <text evidence="1">The sequence shown here is derived from an EMBL/GenBank/DDBJ whole genome shotgun (WGS) entry which is preliminary data.</text>
</comment>
<proteinExistence type="predicted"/>
<keyword evidence="2" id="KW-1185">Reference proteome</keyword>
<protein>
    <submittedName>
        <fullName evidence="1">Uncharacterized protein</fullName>
    </submittedName>
</protein>
<evidence type="ECO:0000313" key="1">
    <source>
        <dbReference type="EMBL" id="KAI4830721.1"/>
    </source>
</evidence>
<organism evidence="1 2">
    <name type="scientific">Chaenocephalus aceratus</name>
    <name type="common">Blackfin icefish</name>
    <name type="synonym">Chaenichthys aceratus</name>
    <dbReference type="NCBI Taxonomy" id="36190"/>
    <lineage>
        <taxon>Eukaryota</taxon>
        <taxon>Metazoa</taxon>
        <taxon>Chordata</taxon>
        <taxon>Craniata</taxon>
        <taxon>Vertebrata</taxon>
        <taxon>Euteleostomi</taxon>
        <taxon>Actinopterygii</taxon>
        <taxon>Neopterygii</taxon>
        <taxon>Teleostei</taxon>
        <taxon>Neoteleostei</taxon>
        <taxon>Acanthomorphata</taxon>
        <taxon>Eupercaria</taxon>
        <taxon>Perciformes</taxon>
        <taxon>Notothenioidei</taxon>
        <taxon>Channichthyidae</taxon>
        <taxon>Chaenocephalus</taxon>
    </lineage>
</organism>
<dbReference type="Proteomes" id="UP001057452">
    <property type="component" value="Chromosome 3"/>
</dbReference>
<accession>A0ACB9XVV0</accession>
<reference evidence="1" key="1">
    <citation type="submission" date="2022-05" db="EMBL/GenBank/DDBJ databases">
        <title>Chromosome-level genome of Chaenocephalus aceratus.</title>
        <authorList>
            <person name="Park H."/>
        </authorList>
    </citation>
    <scope>NUCLEOTIDE SEQUENCE</scope>
    <source>
        <strain evidence="1">KU_202001</strain>
    </source>
</reference>